<dbReference type="GO" id="GO:0071011">
    <property type="term" value="C:precatalytic spliceosome"/>
    <property type="evidence" value="ECO:0007669"/>
    <property type="project" value="TreeGrafter"/>
</dbReference>
<dbReference type="GO" id="GO:0000974">
    <property type="term" value="C:Prp19 complex"/>
    <property type="evidence" value="ECO:0007669"/>
    <property type="project" value="TreeGrafter"/>
</dbReference>
<comment type="function">
    <text evidence="6 8">Involved in pre-mRNA splicing and required for cell cycle progression at G2/M.</text>
</comment>
<accession>A0AAJ0BGA5</accession>
<evidence type="ECO:0000256" key="4">
    <source>
        <dbReference type="ARBA" id="ARBA00023187"/>
    </source>
</evidence>
<evidence type="ECO:0000256" key="1">
    <source>
        <dbReference type="ARBA" id="ARBA00022574"/>
    </source>
</evidence>
<evidence type="ECO:0000256" key="9">
    <source>
        <dbReference type="SAM" id="MobiDB-lite"/>
    </source>
</evidence>
<comment type="similarity">
    <text evidence="5 8">Belongs to the WD repeat PRL1/PRL2 family.</text>
</comment>
<dbReference type="PANTHER" id="PTHR19923:SF0">
    <property type="entry name" value="PLEIOTROPIC REGULATOR 1"/>
    <property type="match status" value="1"/>
</dbReference>
<comment type="subcellular location">
    <subcellularLocation>
        <location evidence="8">Nucleus</location>
    </subcellularLocation>
</comment>
<feature type="repeat" description="WD" evidence="7">
    <location>
        <begin position="218"/>
        <end position="259"/>
    </location>
</feature>
<evidence type="ECO:0000256" key="2">
    <source>
        <dbReference type="ARBA" id="ARBA00022728"/>
    </source>
</evidence>
<comment type="caution">
    <text evidence="10">The sequence shown here is derived from an EMBL/GenBank/DDBJ whole genome shotgun (WGS) entry which is preliminary data.</text>
</comment>
<dbReference type="CDD" id="cd00200">
    <property type="entry name" value="WD40"/>
    <property type="match status" value="1"/>
</dbReference>
<feature type="region of interest" description="Disordered" evidence="9">
    <location>
        <begin position="80"/>
        <end position="163"/>
    </location>
</feature>
<dbReference type="Gene3D" id="2.130.10.10">
    <property type="entry name" value="YVTN repeat-like/Quinoprotein amine dehydrogenase"/>
    <property type="match status" value="1"/>
</dbReference>
<feature type="region of interest" description="Disordered" evidence="9">
    <location>
        <begin position="471"/>
        <end position="490"/>
    </location>
</feature>
<dbReference type="InterPro" id="IPR015943">
    <property type="entry name" value="WD40/YVTN_repeat-like_dom_sf"/>
</dbReference>
<keyword evidence="11" id="KW-1185">Reference proteome</keyword>
<feature type="repeat" description="WD" evidence="7">
    <location>
        <begin position="385"/>
        <end position="425"/>
    </location>
</feature>
<dbReference type="PRINTS" id="PR00320">
    <property type="entry name" value="GPROTEINBRPT"/>
</dbReference>
<dbReference type="InterPro" id="IPR045241">
    <property type="entry name" value="Prp46/PLRG1-like"/>
</dbReference>
<keyword evidence="8" id="KW-0507">mRNA processing</keyword>
<keyword evidence="1 7" id="KW-0853">WD repeat</keyword>
<protein>
    <recommendedName>
        <fullName evidence="8">Pre-mRNA-splicing factor PRP46</fullName>
    </recommendedName>
    <alternativeName>
        <fullName evidence="8">Pre-mRNA-processing protein 46</fullName>
    </alternativeName>
</protein>
<dbReference type="PROSITE" id="PS50294">
    <property type="entry name" value="WD_REPEATS_REGION"/>
    <property type="match status" value="5"/>
</dbReference>
<dbReference type="InterPro" id="IPR019775">
    <property type="entry name" value="WD40_repeat_CS"/>
</dbReference>
<proteinExistence type="inferred from homology"/>
<reference evidence="10" key="1">
    <citation type="submission" date="2023-06" db="EMBL/GenBank/DDBJ databases">
        <title>Genome-scale phylogeny and comparative genomics of the fungal order Sordariales.</title>
        <authorList>
            <consortium name="Lawrence Berkeley National Laboratory"/>
            <person name="Hensen N."/>
            <person name="Bonometti L."/>
            <person name="Westerberg I."/>
            <person name="Brannstrom I.O."/>
            <person name="Guillou S."/>
            <person name="Cros-Aarteil S."/>
            <person name="Calhoun S."/>
            <person name="Haridas S."/>
            <person name="Kuo A."/>
            <person name="Mondo S."/>
            <person name="Pangilinan J."/>
            <person name="Riley R."/>
            <person name="Labutti K."/>
            <person name="Andreopoulos B."/>
            <person name="Lipzen A."/>
            <person name="Chen C."/>
            <person name="Yanf M."/>
            <person name="Daum C."/>
            <person name="Ng V."/>
            <person name="Clum A."/>
            <person name="Steindorff A."/>
            <person name="Ohm R."/>
            <person name="Martin F."/>
            <person name="Silar P."/>
            <person name="Natvig D."/>
            <person name="Lalanne C."/>
            <person name="Gautier V."/>
            <person name="Ament-Velasquez S.L."/>
            <person name="Kruys A."/>
            <person name="Hutchinson M.I."/>
            <person name="Powell A.J."/>
            <person name="Barry K."/>
            <person name="Miller A.N."/>
            <person name="Grigoriev I.V."/>
            <person name="Debuchy R."/>
            <person name="Gladieux P."/>
            <person name="Thoren M.H."/>
            <person name="Johannesson H."/>
        </authorList>
    </citation>
    <scope>NUCLEOTIDE SEQUENCE</scope>
    <source>
        <strain evidence="10">PSN4</strain>
    </source>
</reference>
<sequence>MAAQVAGAANGADAHLEAMVLENARRAKSIFTTAGAGRKRIKLDPELASSDPDLTKTALSLRLHAEYADVQTLPEALASKMPAAGPRKKKPKAVAEEAPSQSEEHARKLIEGIPVKSSGPGGANSSALVLSRKPATSTSAPNQQRNEPQQSLTRRSDIIAQPRPDWHPPWKLMRVISGHLGWVRALAVEPDNKWFASGAGDRTIKIWDLASGALKLTLTGHISTVRGLAISPRHPYMFSCGEDKMVKCWDLETNKVIRHYHGHLSGVYTLALHPTLDVLVTGGRDGVARVWDMRTRSNVHVLAGHTGTVADLVCQEADPQVITGSLDSTIRMWDLAAGKTMGVLTHHKKGVRTLATHPSEFTFASGSTGSIKQWKCPEGAFMQNFEGHNAIINTLAVNDTNVLFSGGDNGSMSFWDWKSGHRFQALDTTAQPGSLDAESGIMSSIFDRSGSRLIVGEADKTIKIWKEDEKATPETHPLEWKPSLSRTRKF</sequence>
<dbReference type="EMBL" id="MU839830">
    <property type="protein sequence ID" value="KAK1757719.1"/>
    <property type="molecule type" value="Genomic_DNA"/>
</dbReference>
<dbReference type="AlphaFoldDB" id="A0AAJ0BGA5"/>
<dbReference type="PANTHER" id="PTHR19923">
    <property type="entry name" value="WD40 REPEAT PROTEINPRL1/PRL2-RELATED"/>
    <property type="match status" value="1"/>
</dbReference>
<keyword evidence="2 8" id="KW-0747">Spliceosome</keyword>
<feature type="repeat" description="WD" evidence="7">
    <location>
        <begin position="176"/>
        <end position="217"/>
    </location>
</feature>
<evidence type="ECO:0000313" key="10">
    <source>
        <dbReference type="EMBL" id="KAK1757719.1"/>
    </source>
</evidence>
<keyword evidence="4 8" id="KW-0508">mRNA splicing</keyword>
<dbReference type="PROSITE" id="PS50082">
    <property type="entry name" value="WD_REPEATS_2"/>
    <property type="match status" value="5"/>
</dbReference>
<feature type="repeat" description="WD" evidence="7">
    <location>
        <begin position="302"/>
        <end position="343"/>
    </location>
</feature>
<dbReference type="GO" id="GO:0071013">
    <property type="term" value="C:catalytic step 2 spliceosome"/>
    <property type="evidence" value="ECO:0007669"/>
    <property type="project" value="TreeGrafter"/>
</dbReference>
<dbReference type="Pfam" id="PF00400">
    <property type="entry name" value="WD40"/>
    <property type="match status" value="7"/>
</dbReference>
<dbReference type="GO" id="GO:0000398">
    <property type="term" value="P:mRNA splicing, via spliceosome"/>
    <property type="evidence" value="ECO:0007669"/>
    <property type="project" value="UniProtKB-UniRule"/>
</dbReference>
<evidence type="ECO:0000256" key="8">
    <source>
        <dbReference type="RuleBase" id="RU369036"/>
    </source>
</evidence>
<dbReference type="SMART" id="SM00320">
    <property type="entry name" value="WD40"/>
    <property type="match status" value="7"/>
</dbReference>
<dbReference type="SUPFAM" id="SSF50978">
    <property type="entry name" value="WD40 repeat-like"/>
    <property type="match status" value="1"/>
</dbReference>
<keyword evidence="8" id="KW-0539">Nucleus</keyword>
<gene>
    <name evidence="10" type="ORF">QBC47DRAFT_376828</name>
</gene>
<feature type="compositionally biased region" description="Polar residues" evidence="9">
    <location>
        <begin position="123"/>
        <end position="153"/>
    </location>
</feature>
<dbReference type="FunFam" id="2.130.10.10:FF:000012">
    <property type="entry name" value="Putative pleiotropic regulator 1"/>
    <property type="match status" value="1"/>
</dbReference>
<dbReference type="InterPro" id="IPR020472">
    <property type="entry name" value="WD40_PAC1"/>
</dbReference>
<dbReference type="PROSITE" id="PS00678">
    <property type="entry name" value="WD_REPEATS_1"/>
    <property type="match status" value="2"/>
</dbReference>
<evidence type="ECO:0000256" key="6">
    <source>
        <dbReference type="ARBA" id="ARBA00056150"/>
    </source>
</evidence>
<comment type="subunit">
    <text evidence="8">Associated with the spliceosome.</text>
</comment>
<dbReference type="InterPro" id="IPR036322">
    <property type="entry name" value="WD40_repeat_dom_sf"/>
</dbReference>
<evidence type="ECO:0000256" key="5">
    <source>
        <dbReference type="ARBA" id="ARBA00025726"/>
    </source>
</evidence>
<evidence type="ECO:0000256" key="3">
    <source>
        <dbReference type="ARBA" id="ARBA00022737"/>
    </source>
</evidence>
<organism evidence="10 11">
    <name type="scientific">Echria macrotheca</name>
    <dbReference type="NCBI Taxonomy" id="438768"/>
    <lineage>
        <taxon>Eukaryota</taxon>
        <taxon>Fungi</taxon>
        <taxon>Dikarya</taxon>
        <taxon>Ascomycota</taxon>
        <taxon>Pezizomycotina</taxon>
        <taxon>Sordariomycetes</taxon>
        <taxon>Sordariomycetidae</taxon>
        <taxon>Sordariales</taxon>
        <taxon>Schizotheciaceae</taxon>
        <taxon>Echria</taxon>
    </lineage>
</organism>
<name>A0AAJ0BGA5_9PEZI</name>
<feature type="repeat" description="WD" evidence="7">
    <location>
        <begin position="260"/>
        <end position="301"/>
    </location>
</feature>
<dbReference type="Proteomes" id="UP001239445">
    <property type="component" value="Unassembled WGS sequence"/>
</dbReference>
<dbReference type="InterPro" id="IPR001680">
    <property type="entry name" value="WD40_rpt"/>
</dbReference>
<evidence type="ECO:0000313" key="11">
    <source>
        <dbReference type="Proteomes" id="UP001239445"/>
    </source>
</evidence>
<keyword evidence="3 8" id="KW-0677">Repeat</keyword>
<evidence type="ECO:0000256" key="7">
    <source>
        <dbReference type="PROSITE-ProRule" id="PRU00221"/>
    </source>
</evidence>